<dbReference type="EMBL" id="RKHY01000001">
    <property type="protein sequence ID" value="ROS42275.1"/>
    <property type="molecule type" value="Genomic_DNA"/>
</dbReference>
<evidence type="ECO:0000313" key="3">
    <source>
        <dbReference type="Proteomes" id="UP000274843"/>
    </source>
</evidence>
<comment type="caution">
    <text evidence="2">The sequence shown here is derived from an EMBL/GenBank/DDBJ whole genome shotgun (WGS) entry which is preliminary data.</text>
</comment>
<sequence length="211" mass="21989">MRVWALAAVLALSGCSAAGPAAAPTSVSEIPKPSDQVRLAATMLTEDQGASLALDSPGGPVPFMPSQKKKFALVAACATPLATDAKIVRAEQQTWQSDHYALAELSIQYQGIDAAEAVAEAQRVSACRAEIGSGKVDPVDVPPAPGVDAAAAFCTLGDYDMYYCFLAEARDDLAAAAEFRYLGIADAAEQESARSFTQRLAAELAHGLERA</sequence>
<keyword evidence="3" id="KW-1185">Reference proteome</keyword>
<protein>
    <submittedName>
        <fullName evidence="2">Uncharacterized protein</fullName>
    </submittedName>
</protein>
<feature type="signal peptide" evidence="1">
    <location>
        <begin position="1"/>
        <end position="18"/>
    </location>
</feature>
<dbReference type="RefSeq" id="WP_123684989.1">
    <property type="nucleotide sequence ID" value="NZ_RKHY01000001.1"/>
</dbReference>
<gene>
    <name evidence="2" type="ORF">EDD35_4661</name>
</gene>
<proteinExistence type="predicted"/>
<dbReference type="Proteomes" id="UP000274843">
    <property type="component" value="Unassembled WGS sequence"/>
</dbReference>
<dbReference type="GeneID" id="301845984"/>
<feature type="chain" id="PRO_5038841451" evidence="1">
    <location>
        <begin position="19"/>
        <end position="211"/>
    </location>
</feature>
<evidence type="ECO:0000313" key="2">
    <source>
        <dbReference type="EMBL" id="ROS42275.1"/>
    </source>
</evidence>
<organism evidence="2 3">
    <name type="scientific">Amycolatopsis thermoflava</name>
    <dbReference type="NCBI Taxonomy" id="84480"/>
    <lineage>
        <taxon>Bacteria</taxon>
        <taxon>Bacillati</taxon>
        <taxon>Actinomycetota</taxon>
        <taxon>Actinomycetes</taxon>
        <taxon>Pseudonocardiales</taxon>
        <taxon>Pseudonocardiaceae</taxon>
        <taxon>Amycolatopsis</taxon>
        <taxon>Amycolatopsis methanolica group</taxon>
    </lineage>
</organism>
<evidence type="ECO:0000256" key="1">
    <source>
        <dbReference type="SAM" id="SignalP"/>
    </source>
</evidence>
<dbReference type="PROSITE" id="PS51257">
    <property type="entry name" value="PROKAR_LIPOPROTEIN"/>
    <property type="match status" value="1"/>
</dbReference>
<accession>A0A3N2H2D4</accession>
<reference evidence="2 3" key="1">
    <citation type="submission" date="2018-11" db="EMBL/GenBank/DDBJ databases">
        <title>Sequencing the genomes of 1000 actinobacteria strains.</title>
        <authorList>
            <person name="Klenk H.-P."/>
        </authorList>
    </citation>
    <scope>NUCLEOTIDE SEQUENCE [LARGE SCALE GENOMIC DNA]</scope>
    <source>
        <strain evidence="2 3">DSM 44348</strain>
    </source>
</reference>
<dbReference type="AlphaFoldDB" id="A0A3N2H2D4"/>
<name>A0A3N2H2D4_9PSEU</name>
<keyword evidence="1" id="KW-0732">Signal</keyword>